<organism evidence="1 2">
    <name type="scientific">Xanthomonas melonis</name>
    <dbReference type="NCBI Taxonomy" id="56456"/>
    <lineage>
        <taxon>Bacteria</taxon>
        <taxon>Pseudomonadati</taxon>
        <taxon>Pseudomonadota</taxon>
        <taxon>Gammaproteobacteria</taxon>
        <taxon>Lysobacterales</taxon>
        <taxon>Lysobacteraceae</taxon>
        <taxon>Xanthomonas</taxon>
    </lineage>
</organism>
<dbReference type="OrthoDB" id="9804145at2"/>
<dbReference type="RefSeq" id="WP_104588542.1">
    <property type="nucleotide sequence ID" value="NZ_JAJGQH010000018.1"/>
</dbReference>
<reference evidence="1 2" key="1">
    <citation type="submission" date="2016-08" db="EMBL/GenBank/DDBJ databases">
        <authorList>
            <person name="Seilhamer J.J."/>
        </authorList>
    </citation>
    <scope>NUCLEOTIDE SEQUENCE [LARGE SCALE GENOMIC DNA]</scope>
    <source>
        <strain evidence="1 2">CFBP4644</strain>
    </source>
</reference>
<accession>A0A2S7DBA1</accession>
<proteinExistence type="predicted"/>
<evidence type="ECO:0000313" key="2">
    <source>
        <dbReference type="Proteomes" id="UP000239865"/>
    </source>
</evidence>
<comment type="caution">
    <text evidence="1">The sequence shown here is derived from an EMBL/GenBank/DDBJ whole genome shotgun (WGS) entry which is preliminary data.</text>
</comment>
<dbReference type="EMBL" id="MDEH01000013">
    <property type="protein sequence ID" value="PPU71077.1"/>
    <property type="molecule type" value="Genomic_DNA"/>
</dbReference>
<protein>
    <submittedName>
        <fullName evidence="1">Uncharacterized protein</fullName>
    </submittedName>
</protein>
<gene>
    <name evidence="1" type="ORF">XmelCFBP4644_17810</name>
</gene>
<dbReference type="Proteomes" id="UP000239865">
    <property type="component" value="Unassembled WGS sequence"/>
</dbReference>
<dbReference type="AlphaFoldDB" id="A0A2S7DBA1"/>
<name>A0A2S7DBA1_9XANT</name>
<evidence type="ECO:0000313" key="1">
    <source>
        <dbReference type="EMBL" id="PPU71077.1"/>
    </source>
</evidence>
<sequence length="110" mass="12454">MHEQEDDQLDGQILIGLPRRRDAQLGTVPYRWEEDDFCPHLVVSAAEHSARGTALLKLKGENVSGKPGDVDRSAIIHRDVDAVFVVGRQRDERDFFSARGGWTPARREFL</sequence>